<evidence type="ECO:0000256" key="7">
    <source>
        <dbReference type="SAM" id="Phobius"/>
    </source>
</evidence>
<evidence type="ECO:0000256" key="4">
    <source>
        <dbReference type="ARBA" id="ARBA00022692"/>
    </source>
</evidence>
<dbReference type="PANTHER" id="PTHR43266:SF2">
    <property type="entry name" value="MAJOR FACILITATOR SUPERFAMILY (MFS) PROFILE DOMAIN-CONTAINING PROTEIN"/>
    <property type="match status" value="1"/>
</dbReference>
<evidence type="ECO:0000256" key="5">
    <source>
        <dbReference type="ARBA" id="ARBA00022989"/>
    </source>
</evidence>
<feature type="transmembrane region" description="Helical" evidence="7">
    <location>
        <begin position="63"/>
        <end position="87"/>
    </location>
</feature>
<dbReference type="AlphaFoldDB" id="A0AA94FH45"/>
<feature type="transmembrane region" description="Helical" evidence="7">
    <location>
        <begin position="29"/>
        <end position="51"/>
    </location>
</feature>
<keyword evidence="9" id="KW-1185">Reference proteome</keyword>
<keyword evidence="2" id="KW-0813">Transport</keyword>
<dbReference type="GO" id="GO:0022857">
    <property type="term" value="F:transmembrane transporter activity"/>
    <property type="evidence" value="ECO:0007669"/>
    <property type="project" value="InterPro"/>
</dbReference>
<comment type="caution">
    <text evidence="8">The sequence shown here is derived from an EMBL/GenBank/DDBJ whole genome shotgun (WGS) entry which is preliminary data.</text>
</comment>
<feature type="transmembrane region" description="Helical" evidence="7">
    <location>
        <begin position="234"/>
        <end position="258"/>
    </location>
</feature>
<dbReference type="SUPFAM" id="SSF103473">
    <property type="entry name" value="MFS general substrate transporter"/>
    <property type="match status" value="1"/>
</dbReference>
<feature type="transmembrane region" description="Helical" evidence="7">
    <location>
        <begin position="322"/>
        <end position="345"/>
    </location>
</feature>
<name>A0AA94FH45_9BACT</name>
<evidence type="ECO:0000256" key="3">
    <source>
        <dbReference type="ARBA" id="ARBA00022475"/>
    </source>
</evidence>
<gene>
    <name evidence="8" type="ORF">CP963_06580</name>
</gene>
<dbReference type="EMBL" id="NXII01000007">
    <property type="protein sequence ID" value="RXI41429.1"/>
    <property type="molecule type" value="Genomic_DNA"/>
</dbReference>
<evidence type="ECO:0000256" key="6">
    <source>
        <dbReference type="ARBA" id="ARBA00023136"/>
    </source>
</evidence>
<feature type="transmembrane region" description="Helical" evidence="7">
    <location>
        <begin position="298"/>
        <end position="316"/>
    </location>
</feature>
<dbReference type="InterPro" id="IPR036259">
    <property type="entry name" value="MFS_trans_sf"/>
</dbReference>
<feature type="transmembrane region" description="Helical" evidence="7">
    <location>
        <begin position="119"/>
        <end position="138"/>
    </location>
</feature>
<protein>
    <submittedName>
        <fullName evidence="8">MFS transporter</fullName>
    </submittedName>
</protein>
<evidence type="ECO:0000313" key="9">
    <source>
        <dbReference type="Proteomes" id="UP000290378"/>
    </source>
</evidence>
<keyword evidence="4 7" id="KW-0812">Transmembrane</keyword>
<accession>A0AA94FH45</accession>
<dbReference type="CDD" id="cd06173">
    <property type="entry name" value="MFS_MefA_like"/>
    <property type="match status" value="1"/>
</dbReference>
<organism evidence="8 9">
    <name type="scientific">Arcobacter cloacae</name>
    <dbReference type="NCBI Taxonomy" id="1054034"/>
    <lineage>
        <taxon>Bacteria</taxon>
        <taxon>Pseudomonadati</taxon>
        <taxon>Campylobacterota</taxon>
        <taxon>Epsilonproteobacteria</taxon>
        <taxon>Campylobacterales</taxon>
        <taxon>Arcobacteraceae</taxon>
        <taxon>Arcobacter</taxon>
    </lineage>
</organism>
<dbReference type="InterPro" id="IPR011701">
    <property type="entry name" value="MFS"/>
</dbReference>
<comment type="subcellular location">
    <subcellularLocation>
        <location evidence="1">Cell membrane</location>
        <topology evidence="1">Multi-pass membrane protein</topology>
    </subcellularLocation>
</comment>
<evidence type="ECO:0000256" key="2">
    <source>
        <dbReference type="ARBA" id="ARBA00022448"/>
    </source>
</evidence>
<keyword evidence="5 7" id="KW-1133">Transmembrane helix</keyword>
<evidence type="ECO:0000313" key="8">
    <source>
        <dbReference type="EMBL" id="RXI41429.1"/>
    </source>
</evidence>
<dbReference type="Pfam" id="PF07690">
    <property type="entry name" value="MFS_1"/>
    <property type="match status" value="1"/>
</dbReference>
<evidence type="ECO:0000256" key="1">
    <source>
        <dbReference type="ARBA" id="ARBA00004651"/>
    </source>
</evidence>
<dbReference type="GO" id="GO:0005886">
    <property type="term" value="C:plasma membrane"/>
    <property type="evidence" value="ECO:0007669"/>
    <property type="project" value="UniProtKB-SubCell"/>
</dbReference>
<keyword evidence="6 7" id="KW-0472">Membrane</keyword>
<reference evidence="8 9" key="1">
    <citation type="submission" date="2017-09" db="EMBL/GenBank/DDBJ databases">
        <title>Genomics of the genus Arcobacter.</title>
        <authorList>
            <person name="Perez-Cataluna A."/>
            <person name="Figueras M.J."/>
            <person name="Salas-Masso N."/>
        </authorList>
    </citation>
    <scope>NUCLEOTIDE SEQUENCE [LARGE SCALE GENOMIC DNA]</scope>
    <source>
        <strain evidence="8 9">CECT 7834</strain>
    </source>
</reference>
<feature type="transmembrane region" description="Helical" evidence="7">
    <location>
        <begin position="94"/>
        <end position="113"/>
    </location>
</feature>
<feature type="transmembrane region" description="Helical" evidence="7">
    <location>
        <begin position="264"/>
        <end position="286"/>
    </location>
</feature>
<feature type="transmembrane region" description="Helical" evidence="7">
    <location>
        <begin position="159"/>
        <end position="182"/>
    </location>
</feature>
<feature type="transmembrane region" description="Helical" evidence="7">
    <location>
        <begin position="357"/>
        <end position="381"/>
    </location>
</feature>
<dbReference type="PANTHER" id="PTHR43266">
    <property type="entry name" value="MACROLIDE-EFFLUX PROTEIN"/>
    <property type="match status" value="1"/>
</dbReference>
<proteinExistence type="predicted"/>
<feature type="transmembrane region" description="Helical" evidence="7">
    <location>
        <begin position="188"/>
        <end position="213"/>
    </location>
</feature>
<feature type="transmembrane region" description="Helical" evidence="7">
    <location>
        <begin position="387"/>
        <end position="404"/>
    </location>
</feature>
<dbReference type="Gene3D" id="1.20.1250.20">
    <property type="entry name" value="MFS general substrate transporter like domains"/>
    <property type="match status" value="1"/>
</dbReference>
<keyword evidence="3" id="KW-1003">Cell membrane</keyword>
<dbReference type="Proteomes" id="UP000290378">
    <property type="component" value="Unassembled WGS sequence"/>
</dbReference>
<sequence>MKTRVHFQLCIKKYWWKLNYRKLFAEHKIIRDLSLVQFIAYFGAWFSNVAIYTMLVDFGSTELAISVVTAMHFLPAILIAPFSGAIIDRVKIKPLMITLLSIELLMTILFLTIDDKSEIWLLMIFIFIRMSAASMFFSTEMSLLAKLLSGKPLQKANEIHSIIWSFTYAFGMAVSGFIVNAYGVKIAFIIDAFIFFTALVVFIRIDFVVKASIASDKILELIKDGFFYIKNNKIILHLIFLHSCVGLTSFDALITILAKNEYKYIISVPLAIGLSNAVRAVALMFGPILLSKYVTKENLHYLMIFQGISIILWGLVQENFYISLIALFVVGLSTTILWSFTYALLQDKCDEKYIGRVISYNDMFFMLACVLTTLFIGLMASLTSVDIITILLGVGFLAFAFYYTRILKWI</sequence>